<protein>
    <recommendedName>
        <fullName evidence="5">Initiation-specific alpha-1,6-mannosyltransferase</fullName>
    </recommendedName>
</protein>
<reference evidence="3" key="1">
    <citation type="submission" date="2020-04" db="EMBL/GenBank/DDBJ databases">
        <title>Analysis of mating type loci in Filobasidium floriforme.</title>
        <authorList>
            <person name="Nowrousian M."/>
        </authorList>
    </citation>
    <scope>NUCLEOTIDE SEQUENCE</scope>
    <source>
        <strain evidence="3">CBS 6242</strain>
    </source>
</reference>
<accession>A0A8K0NT99</accession>
<dbReference type="Proteomes" id="UP000812966">
    <property type="component" value="Unassembled WGS sequence"/>
</dbReference>
<feature type="compositionally biased region" description="Polar residues" evidence="2">
    <location>
        <begin position="308"/>
        <end position="317"/>
    </location>
</feature>
<dbReference type="GO" id="GO:0000136">
    <property type="term" value="C:mannan polymerase complex"/>
    <property type="evidence" value="ECO:0007669"/>
    <property type="project" value="TreeGrafter"/>
</dbReference>
<feature type="region of interest" description="Disordered" evidence="2">
    <location>
        <begin position="1"/>
        <end position="26"/>
    </location>
</feature>
<dbReference type="PANTHER" id="PTHR31834">
    <property type="entry name" value="INITIATION-SPECIFIC ALPHA-1,6-MANNOSYLTRANSFERASE"/>
    <property type="match status" value="1"/>
</dbReference>
<evidence type="ECO:0000313" key="4">
    <source>
        <dbReference type="Proteomes" id="UP000812966"/>
    </source>
</evidence>
<evidence type="ECO:0000256" key="2">
    <source>
        <dbReference type="SAM" id="MobiDB-lite"/>
    </source>
</evidence>
<dbReference type="PANTHER" id="PTHR31834:SF1">
    <property type="entry name" value="INITIATION-SPECIFIC ALPHA-1,6-MANNOSYLTRANSFERASE"/>
    <property type="match status" value="1"/>
</dbReference>
<dbReference type="AlphaFoldDB" id="A0A8K0NT99"/>
<dbReference type="Gene3D" id="3.90.550.20">
    <property type="match status" value="1"/>
</dbReference>
<sequence>MPSDGDASRPTLSGYTGPDPDQLKYGLPAAIDNPGDLRPSSSLGLEAEYAYQWGPTTLVQYKQHLDSFLENHFPTASQIRLKQDLEQYLNAWTPKDNESAISLPALGGTSISRKIYMTDKDDSRMNSDDVADWVENKDGWDVIFIDDQAAEKFVDRNLGSSRLKQVWDALPNGIMHSDMLRYTLLYLNGGIYTDLDTRPLKPLSEWGREPDLFRQGRGWLFPEDQEHEPTPEELEEMKRSLDVASVVVGVESDVGGREDWHDWWPRPLQIVQWTIGSAPRHPILLDVLLGITRATSRAYTWARDHHSNSTTLSSQDPDATLPDITSEPNAGGPVGVMEWTGPGVWTDSVLRYLRVKYGVRWTDLRRLARPVRIGEVVVLPVTGFSPGVGNFGAMSRKHREAMVEHKFAGTWKPHESRPEEE</sequence>
<evidence type="ECO:0000313" key="3">
    <source>
        <dbReference type="EMBL" id="KAG7571092.1"/>
    </source>
</evidence>
<dbReference type="InterPro" id="IPR039367">
    <property type="entry name" value="Och1-like"/>
</dbReference>
<dbReference type="Pfam" id="PF04488">
    <property type="entry name" value="Gly_transf_sug"/>
    <property type="match status" value="1"/>
</dbReference>
<evidence type="ECO:0000256" key="1">
    <source>
        <dbReference type="ARBA" id="ARBA00009003"/>
    </source>
</evidence>
<dbReference type="InterPro" id="IPR007577">
    <property type="entry name" value="GlycoTrfase_DXD_sugar-bd_CS"/>
</dbReference>
<gene>
    <name evidence="3" type="ORF">FFLO_00917</name>
</gene>
<comment type="caution">
    <text evidence="3">The sequence shown here is derived from an EMBL/GenBank/DDBJ whole genome shotgun (WGS) entry which is preliminary data.</text>
</comment>
<proteinExistence type="inferred from homology"/>
<feature type="region of interest" description="Disordered" evidence="2">
    <location>
        <begin position="304"/>
        <end position="335"/>
    </location>
</feature>
<dbReference type="SUPFAM" id="SSF53448">
    <property type="entry name" value="Nucleotide-diphospho-sugar transferases"/>
    <property type="match status" value="1"/>
</dbReference>
<name>A0A8K0NT99_9TREE</name>
<organism evidence="3 4">
    <name type="scientific">Filobasidium floriforme</name>
    <dbReference type="NCBI Taxonomy" id="5210"/>
    <lineage>
        <taxon>Eukaryota</taxon>
        <taxon>Fungi</taxon>
        <taxon>Dikarya</taxon>
        <taxon>Basidiomycota</taxon>
        <taxon>Agaricomycotina</taxon>
        <taxon>Tremellomycetes</taxon>
        <taxon>Filobasidiales</taxon>
        <taxon>Filobasidiaceae</taxon>
        <taxon>Filobasidium</taxon>
    </lineage>
</organism>
<dbReference type="GO" id="GO:0000009">
    <property type="term" value="F:alpha-1,6-mannosyltransferase activity"/>
    <property type="evidence" value="ECO:0007669"/>
    <property type="project" value="InterPro"/>
</dbReference>
<dbReference type="EMBL" id="JABELV010000011">
    <property type="protein sequence ID" value="KAG7571092.1"/>
    <property type="molecule type" value="Genomic_DNA"/>
</dbReference>
<evidence type="ECO:0008006" key="5">
    <source>
        <dbReference type="Google" id="ProtNLM"/>
    </source>
</evidence>
<keyword evidence="4" id="KW-1185">Reference proteome</keyword>
<comment type="similarity">
    <text evidence="1">Belongs to the glycosyltransferase 32 family.</text>
</comment>
<dbReference type="InterPro" id="IPR029044">
    <property type="entry name" value="Nucleotide-diphossugar_trans"/>
</dbReference>
<dbReference type="GO" id="GO:0006487">
    <property type="term" value="P:protein N-linked glycosylation"/>
    <property type="evidence" value="ECO:0007669"/>
    <property type="project" value="TreeGrafter"/>
</dbReference>